<evidence type="ECO:0000259" key="2">
    <source>
        <dbReference type="Pfam" id="PF24808"/>
    </source>
</evidence>
<dbReference type="InterPro" id="IPR056124">
    <property type="entry name" value="DUF7707"/>
</dbReference>
<name>A0ABR0TDR5_AURPU</name>
<evidence type="ECO:0000256" key="1">
    <source>
        <dbReference type="SAM" id="SignalP"/>
    </source>
</evidence>
<organism evidence="3 4">
    <name type="scientific">Aureobasidium pullulans</name>
    <name type="common">Black yeast</name>
    <name type="synonym">Pullularia pullulans</name>
    <dbReference type="NCBI Taxonomy" id="5580"/>
    <lineage>
        <taxon>Eukaryota</taxon>
        <taxon>Fungi</taxon>
        <taxon>Dikarya</taxon>
        <taxon>Ascomycota</taxon>
        <taxon>Pezizomycotina</taxon>
        <taxon>Dothideomycetes</taxon>
        <taxon>Dothideomycetidae</taxon>
        <taxon>Dothideales</taxon>
        <taxon>Saccotheciaceae</taxon>
        <taxon>Aureobasidium</taxon>
    </lineage>
</organism>
<dbReference type="Pfam" id="PF24808">
    <property type="entry name" value="DUF7707"/>
    <property type="match status" value="1"/>
</dbReference>
<proteinExistence type="predicted"/>
<dbReference type="PANTHER" id="PTHR38118">
    <property type="entry name" value="ANCHORED CELL WALL PROTEIN 11-RELATED"/>
    <property type="match status" value="1"/>
</dbReference>
<gene>
    <name evidence="3" type="ORF">QM012_001328</name>
</gene>
<comment type="caution">
    <text evidence="3">The sequence shown here is derived from an EMBL/GenBank/DDBJ whole genome shotgun (WGS) entry which is preliminary data.</text>
</comment>
<feature type="signal peptide" evidence="1">
    <location>
        <begin position="1"/>
        <end position="19"/>
    </location>
</feature>
<evidence type="ECO:0000313" key="3">
    <source>
        <dbReference type="EMBL" id="KAK6002578.1"/>
    </source>
</evidence>
<keyword evidence="1" id="KW-0732">Signal</keyword>
<protein>
    <recommendedName>
        <fullName evidence="2">DUF7707 domain-containing protein</fullName>
    </recommendedName>
</protein>
<dbReference type="PANTHER" id="PTHR38118:SF2">
    <property type="entry name" value="CDP-ALCOHOL PHOSPHATIDYLTRANSFERASE PROTEIN"/>
    <property type="match status" value="1"/>
</dbReference>
<dbReference type="EMBL" id="JASGXD010000011">
    <property type="protein sequence ID" value="KAK6002578.1"/>
    <property type="molecule type" value="Genomic_DNA"/>
</dbReference>
<feature type="chain" id="PRO_5047010993" description="DUF7707 domain-containing protein" evidence="1">
    <location>
        <begin position="20"/>
        <end position="198"/>
    </location>
</feature>
<reference evidence="3 4" key="1">
    <citation type="submission" date="2023-11" db="EMBL/GenBank/DDBJ databases">
        <title>Draft genome sequence and annotation of the polyextremotolerant black yeast-like fungus Aureobasidium pullulans NRRL 62042.</title>
        <authorList>
            <person name="Dielentheis-Frenken M.R.E."/>
            <person name="Wibberg D."/>
            <person name="Blank L.M."/>
            <person name="Tiso T."/>
        </authorList>
    </citation>
    <scope>NUCLEOTIDE SEQUENCE [LARGE SCALE GENOMIC DNA]</scope>
    <source>
        <strain evidence="3 4">NRRL 62042</strain>
    </source>
</reference>
<feature type="domain" description="DUF7707" evidence="2">
    <location>
        <begin position="26"/>
        <end position="123"/>
    </location>
</feature>
<accession>A0ABR0TDR5</accession>
<sequence>MLYSTIFFAASAFTGLAAAQIQTGNYTIDPNSVDATTRANWCRAEFNTCNVLCTGSGFKTNSCDQNSLSYSCVCNNGLTPNMSEYANTVATYECQTYQGQCLANNAGNITAQNLCEKITCATQTASNLITSSTSASSSSSAASSGSGAAASATSSMASGSQTAASSAATASHTGAANALTIGNGALIGSLFGIFAYAL</sequence>
<evidence type="ECO:0000313" key="4">
    <source>
        <dbReference type="Proteomes" id="UP001341245"/>
    </source>
</evidence>
<keyword evidence="4" id="KW-1185">Reference proteome</keyword>
<dbReference type="Proteomes" id="UP001341245">
    <property type="component" value="Unassembled WGS sequence"/>
</dbReference>